<sequence>MKKQHGFTLIELVVVIVILGILAVIAAPKFMNLQNDARTATLKEMEGVLESTVDTVYEKMAANGMASVPYIVNEKIPPEGAIYNSLSFMGCKDGVAVCSFQYGYPSAFAPTLNLLIDGVGDNSGIINDDFIAVQDNGLLKITLATNAYKKGDRVFLRENKCYVSYKINGEERPIIKLVAC</sequence>
<accession>A0A2N4UNG3</accession>
<keyword evidence="1" id="KW-0812">Transmembrane</keyword>
<dbReference type="NCBIfam" id="TIGR02532">
    <property type="entry name" value="IV_pilin_GFxxxE"/>
    <property type="match status" value="1"/>
</dbReference>
<gene>
    <name evidence="2" type="ORF">CIK00_17950</name>
</gene>
<keyword evidence="1" id="KW-1133">Transmembrane helix</keyword>
<dbReference type="PROSITE" id="PS00409">
    <property type="entry name" value="PROKAR_NTER_METHYL"/>
    <property type="match status" value="1"/>
</dbReference>
<dbReference type="Gene3D" id="3.30.700.10">
    <property type="entry name" value="Glycoprotein, Type 4 Pilin"/>
    <property type="match status" value="1"/>
</dbReference>
<proteinExistence type="predicted"/>
<dbReference type="InterPro" id="IPR012902">
    <property type="entry name" value="N_methyl_site"/>
</dbReference>
<dbReference type="Proteomes" id="UP000234420">
    <property type="component" value="Unassembled WGS sequence"/>
</dbReference>
<reference evidence="2 3" key="1">
    <citation type="journal article" date="2018" name="Syst. Appl. Microbiol.">
        <title>Photobacterium carnosum sp. nov., isolated from spoiled modified atmosphere packaged poultry meat.</title>
        <authorList>
            <person name="Hilgarth M."/>
            <person name="Fuertes S."/>
            <person name="Ehrmann M."/>
            <person name="Vogel R.F."/>
        </authorList>
    </citation>
    <scope>NUCLEOTIDE SEQUENCE [LARGE SCALE GENOMIC DNA]</scope>
    <source>
        <strain evidence="2 3">TMW 2.2021</strain>
    </source>
</reference>
<evidence type="ECO:0000313" key="3">
    <source>
        <dbReference type="Proteomes" id="UP000234420"/>
    </source>
</evidence>
<comment type="caution">
    <text evidence="2">The sequence shown here is derived from an EMBL/GenBank/DDBJ whole genome shotgun (WGS) entry which is preliminary data.</text>
</comment>
<name>A0A2N4UNG3_9GAMM</name>
<organism evidence="2 3">
    <name type="scientific">Photobacterium carnosum</name>
    <dbReference type="NCBI Taxonomy" id="2023717"/>
    <lineage>
        <taxon>Bacteria</taxon>
        <taxon>Pseudomonadati</taxon>
        <taxon>Pseudomonadota</taxon>
        <taxon>Gammaproteobacteria</taxon>
        <taxon>Vibrionales</taxon>
        <taxon>Vibrionaceae</taxon>
        <taxon>Photobacterium</taxon>
    </lineage>
</organism>
<evidence type="ECO:0008006" key="4">
    <source>
        <dbReference type="Google" id="ProtNLM"/>
    </source>
</evidence>
<dbReference type="Pfam" id="PF07963">
    <property type="entry name" value="N_methyl"/>
    <property type="match status" value="1"/>
</dbReference>
<evidence type="ECO:0000256" key="1">
    <source>
        <dbReference type="SAM" id="Phobius"/>
    </source>
</evidence>
<protein>
    <recommendedName>
        <fullName evidence="4">MSHA biogenesis protein MshA</fullName>
    </recommendedName>
</protein>
<dbReference type="AlphaFoldDB" id="A0A2N4UNG3"/>
<feature type="transmembrane region" description="Helical" evidence="1">
    <location>
        <begin position="7"/>
        <end position="27"/>
    </location>
</feature>
<keyword evidence="3" id="KW-1185">Reference proteome</keyword>
<dbReference type="PANTHER" id="PTHR30093:SF7">
    <property type="entry name" value="MSHA MAJOR PILIN SUBUNIT MSHA"/>
    <property type="match status" value="1"/>
</dbReference>
<dbReference type="SUPFAM" id="SSF54523">
    <property type="entry name" value="Pili subunits"/>
    <property type="match status" value="1"/>
</dbReference>
<dbReference type="RefSeq" id="WP_101770001.1">
    <property type="nucleotide sequence ID" value="NZ_BPPU01000001.1"/>
</dbReference>
<dbReference type="EMBL" id="NPIB01000028">
    <property type="protein sequence ID" value="PLC56557.1"/>
    <property type="molecule type" value="Genomic_DNA"/>
</dbReference>
<evidence type="ECO:0000313" key="2">
    <source>
        <dbReference type="EMBL" id="PLC56557.1"/>
    </source>
</evidence>
<dbReference type="InterPro" id="IPR045584">
    <property type="entry name" value="Pilin-like"/>
</dbReference>
<keyword evidence="1" id="KW-0472">Membrane</keyword>
<dbReference type="PANTHER" id="PTHR30093">
    <property type="entry name" value="GENERAL SECRETION PATHWAY PROTEIN G"/>
    <property type="match status" value="1"/>
</dbReference>